<evidence type="ECO:0000256" key="1">
    <source>
        <dbReference type="SAM" id="Phobius"/>
    </source>
</evidence>
<keyword evidence="1" id="KW-1133">Transmembrane helix</keyword>
<keyword evidence="3" id="KW-1185">Reference proteome</keyword>
<feature type="transmembrane region" description="Helical" evidence="1">
    <location>
        <begin position="287"/>
        <end position="306"/>
    </location>
</feature>
<keyword evidence="1" id="KW-0472">Membrane</keyword>
<gene>
    <name evidence="2" type="ORF">QR721_04670</name>
</gene>
<feature type="transmembrane region" description="Helical" evidence="1">
    <location>
        <begin position="194"/>
        <end position="213"/>
    </location>
</feature>
<dbReference type="Pfam" id="PF05975">
    <property type="entry name" value="EcsB"/>
    <property type="match status" value="1"/>
</dbReference>
<protein>
    <submittedName>
        <fullName evidence="2">ABC transporter permease</fullName>
    </submittedName>
</protein>
<dbReference type="Proteomes" id="UP001180087">
    <property type="component" value="Chromosome"/>
</dbReference>
<feature type="transmembrane region" description="Helical" evidence="1">
    <location>
        <begin position="59"/>
        <end position="78"/>
    </location>
</feature>
<feature type="transmembrane region" description="Helical" evidence="1">
    <location>
        <begin position="173"/>
        <end position="188"/>
    </location>
</feature>
<feature type="transmembrane region" description="Helical" evidence="1">
    <location>
        <begin position="104"/>
        <end position="127"/>
    </location>
</feature>
<feature type="transmembrane region" description="Helical" evidence="1">
    <location>
        <begin position="352"/>
        <end position="372"/>
    </location>
</feature>
<dbReference type="InterPro" id="IPR010288">
    <property type="entry name" value="EcsB_ABC"/>
</dbReference>
<organism evidence="2 3">
    <name type="scientific">Aciduricibacillus chroicocephali</name>
    <dbReference type="NCBI Taxonomy" id="3054939"/>
    <lineage>
        <taxon>Bacteria</taxon>
        <taxon>Bacillati</taxon>
        <taxon>Bacillota</taxon>
        <taxon>Bacilli</taxon>
        <taxon>Bacillales</taxon>
        <taxon>Bacillaceae</taxon>
        <taxon>Aciduricibacillus</taxon>
    </lineage>
</organism>
<keyword evidence="1" id="KW-0812">Transmembrane</keyword>
<name>A0ABY9L0U4_9BACI</name>
<proteinExistence type="predicted"/>
<feature type="transmembrane region" description="Helical" evidence="1">
    <location>
        <begin position="139"/>
        <end position="161"/>
    </location>
</feature>
<evidence type="ECO:0000313" key="3">
    <source>
        <dbReference type="Proteomes" id="UP001180087"/>
    </source>
</evidence>
<feature type="transmembrane region" description="Helical" evidence="1">
    <location>
        <begin position="24"/>
        <end position="47"/>
    </location>
</feature>
<sequence length="405" mass="47375">MFEFNARELFAKRFSRHMRELSRYLRYIFNGHIAFAMLFFVSALAYYYKTWLDKLPADFPAAAVIGFVFAVVLVFSPVRTLLKEADLVFLLASEQKMKPYFNRALLYSFVSQLYLSIVAAAALGPLYFASRPDATGRTYLLIIIVLVIFKIWNLFAAWQLRQIRSQSYRRSETVIRAMLDFMVFWMLAKGEILFAGLATLLFGILIVSDIFFARKEAGLNWEYLVAKEQAGMQAFYRFANLFADVPHLKDRVKRRNWLVSLIGRIPFQKENSFDYLYRRTIARSGDYFGMYVRLIVLGGLAIWFIPNFIMKLMFALLFLYMAIFQLVPLYKHHRTILWLDIYPLSEELRRKSVLQLLFRMAILQVVLFAAVFAVQTLWFGSVIVLVGGALFSYLFLFYYAAEKMK</sequence>
<reference evidence="2" key="1">
    <citation type="submission" date="2023-06" db="EMBL/GenBank/DDBJ databases">
        <title>A Treasure from Seagulls: Isolation and Description of Aciduricobacillus qingdaonensis gen. nov., sp. nov., a Rare Obligately Uric Acid-utilizing Member in the Family Bacillaceae.</title>
        <authorList>
            <person name="Liu W."/>
            <person name="Wang B."/>
        </authorList>
    </citation>
    <scope>NUCLEOTIDE SEQUENCE</scope>
    <source>
        <strain evidence="2">44XB</strain>
    </source>
</reference>
<feature type="transmembrane region" description="Helical" evidence="1">
    <location>
        <begin position="312"/>
        <end position="331"/>
    </location>
</feature>
<feature type="transmembrane region" description="Helical" evidence="1">
    <location>
        <begin position="378"/>
        <end position="401"/>
    </location>
</feature>
<dbReference type="EMBL" id="CP129113">
    <property type="protein sequence ID" value="WLV25507.1"/>
    <property type="molecule type" value="Genomic_DNA"/>
</dbReference>
<dbReference type="RefSeq" id="WP_348029298.1">
    <property type="nucleotide sequence ID" value="NZ_CP129113.1"/>
</dbReference>
<evidence type="ECO:0000313" key="2">
    <source>
        <dbReference type="EMBL" id="WLV25507.1"/>
    </source>
</evidence>
<dbReference type="PIRSF" id="PIRSF037259">
    <property type="entry name" value="EcsB_ABC"/>
    <property type="match status" value="1"/>
</dbReference>
<accession>A0ABY9L0U4</accession>